<name>A0A1I5CB39_9HYPH</name>
<accession>A0A1I5CB39</accession>
<dbReference type="InterPro" id="IPR019301">
    <property type="entry name" value="Flagellar_prot_FlgJ_N"/>
</dbReference>
<gene>
    <name evidence="2" type="ORF">SAMN04488056_102174</name>
</gene>
<proteinExistence type="predicted"/>
<evidence type="ECO:0000313" key="2">
    <source>
        <dbReference type="EMBL" id="SFN84096.1"/>
    </source>
</evidence>
<dbReference type="STRING" id="655353.SAMN04488056_102174"/>
<protein>
    <submittedName>
        <fullName evidence="2">Rod binding protein</fullName>
    </submittedName>
</protein>
<feature type="domain" description="Flagellar protein FlgJ N-terminal" evidence="1">
    <location>
        <begin position="101"/>
        <end position="145"/>
    </location>
</feature>
<dbReference type="OrthoDB" id="7889190at2"/>
<dbReference type="EMBL" id="FOVR01000002">
    <property type="protein sequence ID" value="SFN84096.1"/>
    <property type="molecule type" value="Genomic_DNA"/>
</dbReference>
<evidence type="ECO:0000259" key="1">
    <source>
        <dbReference type="Pfam" id="PF10135"/>
    </source>
</evidence>
<evidence type="ECO:0000313" key="3">
    <source>
        <dbReference type="Proteomes" id="UP000199236"/>
    </source>
</evidence>
<organism evidence="2 3">
    <name type="scientific">Cohaesibacter marisflavi</name>
    <dbReference type="NCBI Taxonomy" id="655353"/>
    <lineage>
        <taxon>Bacteria</taxon>
        <taxon>Pseudomonadati</taxon>
        <taxon>Pseudomonadota</taxon>
        <taxon>Alphaproteobacteria</taxon>
        <taxon>Hyphomicrobiales</taxon>
        <taxon>Cohaesibacteraceae</taxon>
    </lineage>
</organism>
<keyword evidence="3" id="KW-1185">Reference proteome</keyword>
<reference evidence="2 3" key="1">
    <citation type="submission" date="2016-10" db="EMBL/GenBank/DDBJ databases">
        <authorList>
            <person name="de Groot N.N."/>
        </authorList>
    </citation>
    <scope>NUCLEOTIDE SEQUENCE [LARGE SCALE GENOMIC DNA]</scope>
    <source>
        <strain evidence="2 3">CGMCC 1.9157</strain>
    </source>
</reference>
<sequence>MAISIPSDLVLDVVNAADPVERQMAAQRLGSASRSAMQVASATGAVPDLGSGTEPASFEKQYASVAKPAVLSDAGISRYSKGIAKEKDPVSEKFVALMLHEMLETMLPRDTEGIYGEGLSGDMWRSMLSEQVSNQMAKSDKLDLASYFDLPEQA</sequence>
<dbReference type="RefSeq" id="WP_090069362.1">
    <property type="nucleotide sequence ID" value="NZ_FOVR01000002.1"/>
</dbReference>
<dbReference type="AlphaFoldDB" id="A0A1I5CB39"/>
<dbReference type="Pfam" id="PF10135">
    <property type="entry name" value="Rod-binding"/>
    <property type="match status" value="1"/>
</dbReference>
<dbReference type="Proteomes" id="UP000199236">
    <property type="component" value="Unassembled WGS sequence"/>
</dbReference>